<proteinExistence type="predicted"/>
<dbReference type="AlphaFoldDB" id="A0A108CDX5"/>
<organism evidence="3 4">
    <name type="scientific">Burkholderia ubonensis</name>
    <dbReference type="NCBI Taxonomy" id="101571"/>
    <lineage>
        <taxon>Bacteria</taxon>
        <taxon>Pseudomonadati</taxon>
        <taxon>Pseudomonadota</taxon>
        <taxon>Betaproteobacteria</taxon>
        <taxon>Burkholderiales</taxon>
        <taxon>Burkholderiaceae</taxon>
        <taxon>Burkholderia</taxon>
        <taxon>Burkholderia cepacia complex</taxon>
    </lineage>
</organism>
<feature type="region of interest" description="Disordered" evidence="1">
    <location>
        <begin position="21"/>
        <end position="81"/>
    </location>
</feature>
<comment type="caution">
    <text evidence="3">The sequence shown here is derived from an EMBL/GenBank/DDBJ whole genome shotgun (WGS) entry which is preliminary data.</text>
</comment>
<dbReference type="Proteomes" id="UP000065504">
    <property type="component" value="Unassembled WGS sequence"/>
</dbReference>
<protein>
    <submittedName>
        <fullName evidence="3">Uncharacterized protein</fullName>
    </submittedName>
</protein>
<evidence type="ECO:0000313" key="4">
    <source>
        <dbReference type="Proteomes" id="UP000065504"/>
    </source>
</evidence>
<evidence type="ECO:0000256" key="1">
    <source>
        <dbReference type="SAM" id="MobiDB-lite"/>
    </source>
</evidence>
<keyword evidence="2" id="KW-0732">Signal</keyword>
<evidence type="ECO:0000256" key="2">
    <source>
        <dbReference type="SAM" id="SignalP"/>
    </source>
</evidence>
<evidence type="ECO:0000313" key="3">
    <source>
        <dbReference type="EMBL" id="KWK72839.1"/>
    </source>
</evidence>
<name>A0A108CDX5_9BURK</name>
<feature type="compositionally biased region" description="Basic residues" evidence="1">
    <location>
        <begin position="66"/>
        <end position="76"/>
    </location>
</feature>
<dbReference type="EMBL" id="LPLU01000095">
    <property type="protein sequence ID" value="KWK72839.1"/>
    <property type="molecule type" value="Genomic_DNA"/>
</dbReference>
<dbReference type="RefSeq" id="WP_060235392.1">
    <property type="nucleotide sequence ID" value="NZ_LPLU01000095.1"/>
</dbReference>
<feature type="chain" id="PRO_5007129658" evidence="2">
    <location>
        <begin position="19"/>
        <end position="129"/>
    </location>
</feature>
<gene>
    <name evidence="3" type="ORF">WM16_17345</name>
</gene>
<accession>A0A108CDX5</accession>
<reference evidence="3 4" key="1">
    <citation type="submission" date="2015-11" db="EMBL/GenBank/DDBJ databases">
        <title>Expanding the genomic diversity of Burkholderia species for the development of highly accurate diagnostics.</title>
        <authorList>
            <person name="Sahl J."/>
            <person name="Keim P."/>
            <person name="Wagner D."/>
        </authorList>
    </citation>
    <scope>NUCLEOTIDE SEQUENCE [LARGE SCALE GENOMIC DNA]</scope>
    <source>
        <strain evidence="3 4">MSMB782WGS</strain>
    </source>
</reference>
<sequence length="129" mass="13078">MLRLSICAAMLVCGAAFAAQPQPTDGAPPAPAASNQVFPPLPPFASLPPGAGGDDEMPAPAPAGGRHAKKPRHTPPAKRAPEFQVHLVVTEASRAALAAVDKKLDDAMAKSVRDRRTTGAGAAALAMAQ</sequence>
<feature type="signal peptide" evidence="2">
    <location>
        <begin position="1"/>
        <end position="18"/>
    </location>
</feature>